<dbReference type="EMBL" id="CP025408">
    <property type="protein sequence ID" value="AUH33350.1"/>
    <property type="molecule type" value="Genomic_DNA"/>
</dbReference>
<accession>A0A2K9EEH3</accession>
<feature type="domain" description="Porin" evidence="2">
    <location>
        <begin position="7"/>
        <end position="292"/>
    </location>
</feature>
<dbReference type="AlphaFoldDB" id="A0A2K9EEH3"/>
<evidence type="ECO:0000256" key="1">
    <source>
        <dbReference type="SAM" id="SignalP"/>
    </source>
</evidence>
<dbReference type="RefSeq" id="WP_101460020.1">
    <property type="nucleotide sequence ID" value="NZ_CP025408.1"/>
</dbReference>
<keyword evidence="4" id="KW-1185">Reference proteome</keyword>
<keyword evidence="1" id="KW-0732">Signal</keyword>
<protein>
    <submittedName>
        <fullName evidence="3">Porin</fullName>
    </submittedName>
</protein>
<sequence length="305" mass="31956">MKKVLFATTALVMTAGVAAAEVSLSGDGRMGMVYDGDDLQFTSRARVKFTLTGESDSGLSFGGEFRVDHEDEDGSSASRGGAGHVYISGAYGKLSMGDIDSASEKANGDLHGVGLTGLGDINEFVYLTSDFESNDNPGALYEYTTGAFTAYASMMDAGDDYGFDGDNDTVWSIGGKYAASNYAFGLGYEAVDVDGFDLNQWTISGEGTFGQATVKAIYSDMDNDGVFDDVKQYGLSVMYDAGATDVSAFYKKDEYSFAGVDTGDADTWGIGAAYDLGGGATLKGGIVDSDYNADTIADFGVAFTF</sequence>
<dbReference type="InterPro" id="IPR023614">
    <property type="entry name" value="Porin_dom_sf"/>
</dbReference>
<evidence type="ECO:0000313" key="3">
    <source>
        <dbReference type="EMBL" id="AUH33350.1"/>
    </source>
</evidence>
<dbReference type="OrthoDB" id="7326315at2"/>
<gene>
    <name evidence="3" type="ORF">CUV01_08060</name>
</gene>
<dbReference type="KEGG" id="paro:CUV01_08060"/>
<proteinExistence type="predicted"/>
<organism evidence="3 4">
    <name type="scientific">Paracoccus tegillarcae</name>
    <dbReference type="NCBI Taxonomy" id="1529068"/>
    <lineage>
        <taxon>Bacteria</taxon>
        <taxon>Pseudomonadati</taxon>
        <taxon>Pseudomonadota</taxon>
        <taxon>Alphaproteobacteria</taxon>
        <taxon>Rhodobacterales</taxon>
        <taxon>Paracoccaceae</taxon>
        <taxon>Paracoccus</taxon>
    </lineage>
</organism>
<feature type="signal peptide" evidence="1">
    <location>
        <begin position="1"/>
        <end position="19"/>
    </location>
</feature>
<dbReference type="GO" id="GO:0015288">
    <property type="term" value="F:porin activity"/>
    <property type="evidence" value="ECO:0007669"/>
    <property type="project" value="InterPro"/>
</dbReference>
<evidence type="ECO:0000259" key="2">
    <source>
        <dbReference type="Pfam" id="PF13609"/>
    </source>
</evidence>
<dbReference type="SUPFAM" id="SSF56935">
    <property type="entry name" value="Porins"/>
    <property type="match status" value="1"/>
</dbReference>
<dbReference type="Gene3D" id="2.40.160.10">
    <property type="entry name" value="Porin"/>
    <property type="match status" value="1"/>
</dbReference>
<dbReference type="InterPro" id="IPR033900">
    <property type="entry name" value="Gram_neg_porin_domain"/>
</dbReference>
<reference evidence="3 4" key="1">
    <citation type="submission" date="2017-12" db="EMBL/GenBank/DDBJ databases">
        <authorList>
            <person name="Hurst M.R.H."/>
        </authorList>
    </citation>
    <scope>NUCLEOTIDE SEQUENCE [LARGE SCALE GENOMIC DNA]</scope>
    <source>
        <strain evidence="3 4">BM15</strain>
    </source>
</reference>
<name>A0A2K9EEH3_9RHOB</name>
<dbReference type="GO" id="GO:0016020">
    <property type="term" value="C:membrane"/>
    <property type="evidence" value="ECO:0007669"/>
    <property type="project" value="InterPro"/>
</dbReference>
<feature type="chain" id="PRO_5014979123" evidence="1">
    <location>
        <begin position="20"/>
        <end position="305"/>
    </location>
</feature>
<dbReference type="Pfam" id="PF13609">
    <property type="entry name" value="Porin_4"/>
    <property type="match status" value="1"/>
</dbReference>
<evidence type="ECO:0000313" key="4">
    <source>
        <dbReference type="Proteomes" id="UP000233742"/>
    </source>
</evidence>
<dbReference type="Proteomes" id="UP000233742">
    <property type="component" value="Chromosome"/>
</dbReference>